<dbReference type="AlphaFoldDB" id="A0A0C4EE07"/>
<reference evidence="4" key="4">
    <citation type="journal article" date="2015" name="G3 (Bethesda)">
        <title>Genome sequences of three phytopathogenic species of the Magnaporthaceae family of fungi.</title>
        <authorList>
            <person name="Okagaki L.H."/>
            <person name="Nunes C.C."/>
            <person name="Sailsbery J."/>
            <person name="Clay B."/>
            <person name="Brown D."/>
            <person name="John T."/>
            <person name="Oh Y."/>
            <person name="Young N."/>
            <person name="Fitzgerald M."/>
            <person name="Haas B.J."/>
            <person name="Zeng Q."/>
            <person name="Young S."/>
            <person name="Adiconis X."/>
            <person name="Fan L."/>
            <person name="Levin J.Z."/>
            <person name="Mitchell T.K."/>
            <person name="Okubara P.A."/>
            <person name="Farman M.L."/>
            <person name="Kohn L.M."/>
            <person name="Birren B."/>
            <person name="Ma L.-J."/>
            <person name="Dean R.A."/>
        </authorList>
    </citation>
    <scope>NUCLEOTIDE SEQUENCE</scope>
    <source>
        <strain evidence="4">ATCC 64411 / 73-15</strain>
    </source>
</reference>
<evidence type="ECO:0000313" key="3">
    <source>
        <dbReference type="EMBL" id="KLU92022.1"/>
    </source>
</evidence>
<evidence type="ECO:0000256" key="1">
    <source>
        <dbReference type="SAM" id="MobiDB-lite"/>
    </source>
</evidence>
<dbReference type="Proteomes" id="UP000011715">
    <property type="component" value="Unassembled WGS sequence"/>
</dbReference>
<organism evidence="4 5">
    <name type="scientific">Magnaporthiopsis poae (strain ATCC 64411 / 73-15)</name>
    <name type="common">Kentucky bluegrass fungus</name>
    <name type="synonym">Magnaporthe poae</name>
    <dbReference type="NCBI Taxonomy" id="644358"/>
    <lineage>
        <taxon>Eukaryota</taxon>
        <taxon>Fungi</taxon>
        <taxon>Dikarya</taxon>
        <taxon>Ascomycota</taxon>
        <taxon>Pezizomycotina</taxon>
        <taxon>Sordariomycetes</taxon>
        <taxon>Sordariomycetidae</taxon>
        <taxon>Magnaporthales</taxon>
        <taxon>Magnaporthaceae</taxon>
        <taxon>Magnaporthiopsis</taxon>
    </lineage>
</organism>
<gene>
    <name evidence="3" type="ORF">MAPG_10969</name>
</gene>
<feature type="transmembrane region" description="Helical" evidence="2">
    <location>
        <begin position="56"/>
        <end position="79"/>
    </location>
</feature>
<reference evidence="5" key="1">
    <citation type="submission" date="2010-05" db="EMBL/GenBank/DDBJ databases">
        <title>The genome sequence of Magnaporthe poae strain ATCC 64411.</title>
        <authorList>
            <person name="Ma L.-J."/>
            <person name="Dead R."/>
            <person name="Young S."/>
            <person name="Zeng Q."/>
            <person name="Koehrsen M."/>
            <person name="Alvarado L."/>
            <person name="Berlin A."/>
            <person name="Chapman S.B."/>
            <person name="Chen Z."/>
            <person name="Freedman E."/>
            <person name="Gellesch M."/>
            <person name="Goldberg J."/>
            <person name="Griggs A."/>
            <person name="Gujja S."/>
            <person name="Heilman E.R."/>
            <person name="Heiman D."/>
            <person name="Hepburn T."/>
            <person name="Howarth C."/>
            <person name="Jen D."/>
            <person name="Larson L."/>
            <person name="Mehta T."/>
            <person name="Neiman D."/>
            <person name="Pearson M."/>
            <person name="Roberts A."/>
            <person name="Saif S."/>
            <person name="Shea T."/>
            <person name="Shenoy N."/>
            <person name="Sisk P."/>
            <person name="Stolte C."/>
            <person name="Sykes S."/>
            <person name="Walk T."/>
            <person name="White J."/>
            <person name="Yandava C."/>
            <person name="Haas B."/>
            <person name="Nusbaum C."/>
            <person name="Birren B."/>
        </authorList>
    </citation>
    <scope>NUCLEOTIDE SEQUENCE [LARGE SCALE GENOMIC DNA]</scope>
    <source>
        <strain evidence="5">ATCC 64411 / 73-15</strain>
    </source>
</reference>
<feature type="compositionally biased region" description="Basic and acidic residues" evidence="1">
    <location>
        <begin position="7"/>
        <end position="26"/>
    </location>
</feature>
<proteinExistence type="predicted"/>
<evidence type="ECO:0000256" key="2">
    <source>
        <dbReference type="SAM" id="Phobius"/>
    </source>
</evidence>
<dbReference type="EnsemblFungi" id="MAPG_10969T0">
    <property type="protein sequence ID" value="MAPG_10969T0"/>
    <property type="gene ID" value="MAPG_10969"/>
</dbReference>
<evidence type="ECO:0000313" key="4">
    <source>
        <dbReference type="EnsemblFungi" id="MAPG_10969T0"/>
    </source>
</evidence>
<evidence type="ECO:0000313" key="5">
    <source>
        <dbReference type="Proteomes" id="UP000011715"/>
    </source>
</evidence>
<dbReference type="EMBL" id="GL876978">
    <property type="protein sequence ID" value="KLU92022.1"/>
    <property type="molecule type" value="Genomic_DNA"/>
</dbReference>
<reference evidence="3" key="2">
    <citation type="submission" date="2010-05" db="EMBL/GenBank/DDBJ databases">
        <title>The Genome Sequence of Magnaporthe poae strain ATCC 64411.</title>
        <authorList>
            <consortium name="The Broad Institute Genome Sequencing Platform"/>
            <consortium name="Broad Institute Genome Sequencing Center for Infectious Disease"/>
            <person name="Ma L.-J."/>
            <person name="Dead R."/>
            <person name="Young S."/>
            <person name="Zeng Q."/>
            <person name="Koehrsen M."/>
            <person name="Alvarado L."/>
            <person name="Berlin A."/>
            <person name="Chapman S.B."/>
            <person name="Chen Z."/>
            <person name="Freedman E."/>
            <person name="Gellesch M."/>
            <person name="Goldberg J."/>
            <person name="Griggs A."/>
            <person name="Gujja S."/>
            <person name="Heilman E.R."/>
            <person name="Heiman D."/>
            <person name="Hepburn T."/>
            <person name="Howarth C."/>
            <person name="Jen D."/>
            <person name="Larson L."/>
            <person name="Mehta T."/>
            <person name="Neiman D."/>
            <person name="Pearson M."/>
            <person name="Roberts A."/>
            <person name="Saif S."/>
            <person name="Shea T."/>
            <person name="Shenoy N."/>
            <person name="Sisk P."/>
            <person name="Stolte C."/>
            <person name="Sykes S."/>
            <person name="Walk T."/>
            <person name="White J."/>
            <person name="Yandava C."/>
            <person name="Haas B."/>
            <person name="Nusbaum C."/>
            <person name="Birren B."/>
        </authorList>
    </citation>
    <scope>NUCLEOTIDE SEQUENCE</scope>
    <source>
        <strain evidence="3">ATCC 64411</strain>
    </source>
</reference>
<feature type="region of interest" description="Disordered" evidence="1">
    <location>
        <begin position="1"/>
        <end position="28"/>
    </location>
</feature>
<accession>A0A0C4EE07</accession>
<reference evidence="3" key="3">
    <citation type="submission" date="2011-03" db="EMBL/GenBank/DDBJ databases">
        <title>Annotation of Magnaporthe poae ATCC 64411.</title>
        <authorList>
            <person name="Ma L.-J."/>
            <person name="Dead R."/>
            <person name="Young S.K."/>
            <person name="Zeng Q."/>
            <person name="Gargeya S."/>
            <person name="Fitzgerald M."/>
            <person name="Haas B."/>
            <person name="Abouelleil A."/>
            <person name="Alvarado L."/>
            <person name="Arachchi H.M."/>
            <person name="Berlin A."/>
            <person name="Brown A."/>
            <person name="Chapman S.B."/>
            <person name="Chen Z."/>
            <person name="Dunbar C."/>
            <person name="Freedman E."/>
            <person name="Gearin G."/>
            <person name="Gellesch M."/>
            <person name="Goldberg J."/>
            <person name="Griggs A."/>
            <person name="Gujja S."/>
            <person name="Heiman D."/>
            <person name="Howarth C."/>
            <person name="Larson L."/>
            <person name="Lui A."/>
            <person name="MacDonald P.J.P."/>
            <person name="Mehta T."/>
            <person name="Montmayeur A."/>
            <person name="Murphy C."/>
            <person name="Neiman D."/>
            <person name="Pearson M."/>
            <person name="Priest M."/>
            <person name="Roberts A."/>
            <person name="Saif S."/>
            <person name="Shea T."/>
            <person name="Shenoy N."/>
            <person name="Sisk P."/>
            <person name="Stolte C."/>
            <person name="Sykes S."/>
            <person name="Yandava C."/>
            <person name="Wortman J."/>
            <person name="Nusbaum C."/>
            <person name="Birren B."/>
        </authorList>
    </citation>
    <scope>NUCLEOTIDE SEQUENCE</scope>
    <source>
        <strain evidence="3">ATCC 64411</strain>
    </source>
</reference>
<reference evidence="4" key="5">
    <citation type="submission" date="2015-06" db="UniProtKB">
        <authorList>
            <consortium name="EnsemblFungi"/>
        </authorList>
    </citation>
    <scope>IDENTIFICATION</scope>
    <source>
        <strain evidence="4">ATCC 64411</strain>
    </source>
</reference>
<dbReference type="VEuPathDB" id="FungiDB:MAPG_10969"/>
<keyword evidence="2" id="KW-1133">Transmembrane helix</keyword>
<name>A0A0C4EE07_MAGP6</name>
<dbReference type="EMBL" id="ADBL01002702">
    <property type="status" value="NOT_ANNOTATED_CDS"/>
    <property type="molecule type" value="Genomic_DNA"/>
</dbReference>
<protein>
    <submittedName>
        <fullName evidence="3 4">Uncharacterized protein</fullName>
    </submittedName>
</protein>
<keyword evidence="2" id="KW-0812">Transmembrane</keyword>
<keyword evidence="2" id="KW-0472">Membrane</keyword>
<keyword evidence="5" id="KW-1185">Reference proteome</keyword>
<sequence length="125" mass="14643">MKRRVKDNRPQRAVEKKRMDGKDAQKHTKGSLGVKCRLAVSCPIVPTRISFLSLSFFWVGWDLSGAYLLFSFFLFHHLFFDDSPSHVTWTCRRQCQYTGTCPEALAIRFLPPRMEIMYLYHIVLV</sequence>